<gene>
    <name evidence="2" type="primary">tsaB</name>
    <name evidence="2" type="ORF">JR347_02330</name>
</gene>
<protein>
    <submittedName>
        <fullName evidence="2">tRNA (Adenosine(37)-N6)-threonylcarbamoyltransferase complex dimerization subunit type 1 TsaB</fullName>
    </submittedName>
</protein>
<evidence type="ECO:0000259" key="1">
    <source>
        <dbReference type="Pfam" id="PF00814"/>
    </source>
</evidence>
<evidence type="ECO:0000313" key="3">
    <source>
        <dbReference type="Proteomes" id="UP000662783"/>
    </source>
</evidence>
<dbReference type="NCBIfam" id="TIGR03725">
    <property type="entry name" value="T6A_YeaZ"/>
    <property type="match status" value="1"/>
</dbReference>
<dbReference type="SUPFAM" id="SSF53067">
    <property type="entry name" value="Actin-like ATPase domain"/>
    <property type="match status" value="2"/>
</dbReference>
<dbReference type="CDD" id="cd24032">
    <property type="entry name" value="ASKHA_NBD_TsaB"/>
    <property type="match status" value="1"/>
</dbReference>
<dbReference type="Proteomes" id="UP000662783">
    <property type="component" value="Chromosome"/>
</dbReference>
<dbReference type="KEGG" id="fuv:JR347_02330"/>
<reference evidence="2" key="1">
    <citation type="submission" date="2021-02" db="EMBL/GenBank/DDBJ databases">
        <title>Fulvivirga sp. S481 isolated from sea water.</title>
        <authorList>
            <person name="Bae S.S."/>
            <person name="Baek K."/>
        </authorList>
    </citation>
    <scope>NUCLEOTIDE SEQUENCE</scope>
    <source>
        <strain evidence="2">S481</strain>
    </source>
</reference>
<evidence type="ECO:0000313" key="2">
    <source>
        <dbReference type="EMBL" id="QSE97942.1"/>
    </source>
</evidence>
<dbReference type="EMBL" id="CP070608">
    <property type="protein sequence ID" value="QSE97942.1"/>
    <property type="molecule type" value="Genomic_DNA"/>
</dbReference>
<dbReference type="PANTHER" id="PTHR11735">
    <property type="entry name" value="TRNA N6-ADENOSINE THREONYLCARBAMOYLTRANSFERASE"/>
    <property type="match status" value="1"/>
</dbReference>
<dbReference type="GO" id="GO:0005829">
    <property type="term" value="C:cytosol"/>
    <property type="evidence" value="ECO:0007669"/>
    <property type="project" value="TreeGrafter"/>
</dbReference>
<name>A0A974WIQ6_9BACT</name>
<dbReference type="Pfam" id="PF00814">
    <property type="entry name" value="TsaD"/>
    <property type="match status" value="1"/>
</dbReference>
<dbReference type="Gene3D" id="3.30.420.40">
    <property type="match status" value="2"/>
</dbReference>
<organism evidence="2 3">
    <name type="scientific">Fulvivirga lutea</name>
    <dbReference type="NCBI Taxonomy" id="2810512"/>
    <lineage>
        <taxon>Bacteria</taxon>
        <taxon>Pseudomonadati</taxon>
        <taxon>Bacteroidota</taxon>
        <taxon>Cytophagia</taxon>
        <taxon>Cytophagales</taxon>
        <taxon>Fulvivirgaceae</taxon>
        <taxon>Fulvivirga</taxon>
    </lineage>
</organism>
<proteinExistence type="predicted"/>
<dbReference type="GO" id="GO:0002949">
    <property type="term" value="P:tRNA threonylcarbamoyladenosine modification"/>
    <property type="evidence" value="ECO:0007669"/>
    <property type="project" value="InterPro"/>
</dbReference>
<sequence length="225" mass="24726">MSIILSIETATPICSVALHADDMLIGKISIQKGQSHSSVLNEAIHNLINLVNISLKDLSAVAVSKGPGSYTGLRIGTSTAKGLCYALDIPLISVETLTAMAKGVINIHKHLLCPMLDARRMEVYASVFTSDLHVLNPISPVILDENSFADHLQNNKVIFFGDGAKKFREITKSLNALFIDSVYPDAEYIGSLAFEKFQNNVFEDVAYFEPFYLKEFKATKPKSML</sequence>
<dbReference type="InterPro" id="IPR000905">
    <property type="entry name" value="Gcp-like_dom"/>
</dbReference>
<dbReference type="RefSeq" id="WP_205722450.1">
    <property type="nucleotide sequence ID" value="NZ_CP070608.1"/>
</dbReference>
<dbReference type="InterPro" id="IPR022496">
    <property type="entry name" value="T6A_TsaB"/>
</dbReference>
<dbReference type="InterPro" id="IPR043129">
    <property type="entry name" value="ATPase_NBD"/>
</dbReference>
<dbReference type="AlphaFoldDB" id="A0A974WIQ6"/>
<accession>A0A974WIQ6</accession>
<keyword evidence="3" id="KW-1185">Reference proteome</keyword>
<dbReference type="PANTHER" id="PTHR11735:SF11">
    <property type="entry name" value="TRNA THREONYLCARBAMOYLADENOSINE BIOSYNTHESIS PROTEIN TSAB"/>
    <property type="match status" value="1"/>
</dbReference>
<feature type="domain" description="Gcp-like" evidence="1">
    <location>
        <begin position="34"/>
        <end position="218"/>
    </location>
</feature>